<sequence>MDAGPPSLIAIDHDDYHAEHVGRTADGRQFFLTTPFEPAFAGKDDGQEFVALYLFDGHGALVAAKIDAFGPRAFVDDEARRATYEARLRELGDVTFTRIEIAPFAVERFGTTFGLIPRPPEEATTGGTSRSNPATTWASLSRGTAATTTPEWPARRRGRSRATARRPRRPG</sequence>
<comment type="caution">
    <text evidence="2">The sequence shown here is derived from an EMBL/GenBank/DDBJ whole genome shotgun (WGS) entry which is preliminary data.</text>
</comment>
<evidence type="ECO:0000313" key="2">
    <source>
        <dbReference type="EMBL" id="MFC5004834.1"/>
    </source>
</evidence>
<feature type="compositionally biased region" description="Polar residues" evidence="1">
    <location>
        <begin position="125"/>
        <end position="150"/>
    </location>
</feature>
<protein>
    <submittedName>
        <fullName evidence="2">Uncharacterized protein</fullName>
    </submittedName>
</protein>
<evidence type="ECO:0000313" key="3">
    <source>
        <dbReference type="Proteomes" id="UP001595912"/>
    </source>
</evidence>
<dbReference type="Proteomes" id="UP001595912">
    <property type="component" value="Unassembled WGS sequence"/>
</dbReference>
<dbReference type="EMBL" id="JBHSIU010000066">
    <property type="protein sequence ID" value="MFC5004834.1"/>
    <property type="molecule type" value="Genomic_DNA"/>
</dbReference>
<organism evidence="2 3">
    <name type="scientific">Dactylosporangium cerinum</name>
    <dbReference type="NCBI Taxonomy" id="1434730"/>
    <lineage>
        <taxon>Bacteria</taxon>
        <taxon>Bacillati</taxon>
        <taxon>Actinomycetota</taxon>
        <taxon>Actinomycetes</taxon>
        <taxon>Micromonosporales</taxon>
        <taxon>Micromonosporaceae</taxon>
        <taxon>Dactylosporangium</taxon>
    </lineage>
</organism>
<dbReference type="RefSeq" id="WP_380125082.1">
    <property type="nucleotide sequence ID" value="NZ_JBHSIU010000066.1"/>
</dbReference>
<evidence type="ECO:0000256" key="1">
    <source>
        <dbReference type="SAM" id="MobiDB-lite"/>
    </source>
</evidence>
<reference evidence="3" key="1">
    <citation type="journal article" date="2019" name="Int. J. Syst. Evol. Microbiol.">
        <title>The Global Catalogue of Microorganisms (GCM) 10K type strain sequencing project: providing services to taxonomists for standard genome sequencing and annotation.</title>
        <authorList>
            <consortium name="The Broad Institute Genomics Platform"/>
            <consortium name="The Broad Institute Genome Sequencing Center for Infectious Disease"/>
            <person name="Wu L."/>
            <person name="Ma J."/>
        </authorList>
    </citation>
    <scope>NUCLEOTIDE SEQUENCE [LARGE SCALE GENOMIC DNA]</scope>
    <source>
        <strain evidence="3">CGMCC 4.7152</strain>
    </source>
</reference>
<feature type="compositionally biased region" description="Basic residues" evidence="1">
    <location>
        <begin position="155"/>
        <end position="171"/>
    </location>
</feature>
<name>A0ABV9W933_9ACTN</name>
<accession>A0ABV9W933</accession>
<feature type="region of interest" description="Disordered" evidence="1">
    <location>
        <begin position="115"/>
        <end position="171"/>
    </location>
</feature>
<keyword evidence="3" id="KW-1185">Reference proteome</keyword>
<proteinExistence type="predicted"/>
<gene>
    <name evidence="2" type="ORF">ACFPIJ_44290</name>
</gene>